<protein>
    <submittedName>
        <fullName evidence="2">Uncharacterized protein</fullName>
    </submittedName>
</protein>
<keyword evidence="1" id="KW-0732">Signal</keyword>
<feature type="signal peptide" evidence="1">
    <location>
        <begin position="1"/>
        <end position="22"/>
    </location>
</feature>
<evidence type="ECO:0000313" key="3">
    <source>
        <dbReference type="Proteomes" id="UP001424741"/>
    </source>
</evidence>
<evidence type="ECO:0000256" key="1">
    <source>
        <dbReference type="SAM" id="SignalP"/>
    </source>
</evidence>
<comment type="caution">
    <text evidence="2">The sequence shown here is derived from an EMBL/GenBank/DDBJ whole genome shotgun (WGS) entry which is preliminary data.</text>
</comment>
<reference evidence="2 3" key="1">
    <citation type="submission" date="2024-02" db="EMBL/GenBank/DDBJ databases">
        <title>Rubritalea halochordaticola NBRC 107102.</title>
        <authorList>
            <person name="Ichikawa N."/>
            <person name="Katano-Makiyama Y."/>
            <person name="Hidaka K."/>
        </authorList>
    </citation>
    <scope>NUCLEOTIDE SEQUENCE [LARGE SCALE GENOMIC DNA]</scope>
    <source>
        <strain evidence="2 3">NBRC 107102</strain>
    </source>
</reference>
<keyword evidence="3" id="KW-1185">Reference proteome</keyword>
<dbReference type="RefSeq" id="WP_346190026.1">
    <property type="nucleotide sequence ID" value="NZ_BAABRL010000016.1"/>
</dbReference>
<proteinExistence type="predicted"/>
<dbReference type="EMBL" id="BAABRL010000016">
    <property type="protein sequence ID" value="GAA5497530.1"/>
    <property type="molecule type" value="Genomic_DNA"/>
</dbReference>
<sequence>MISKTSASIFLAVLVFFPHASASAERKNKKYLENAAFWLAPDTPKNGVIHLVGKPDFIDEKKNVFLYRFSVSSVENSESQTCYVYIEFSKDDKVVNVEVQKSVNTQKSSDLHK</sequence>
<accession>A0ABP9V650</accession>
<dbReference type="Proteomes" id="UP001424741">
    <property type="component" value="Unassembled WGS sequence"/>
</dbReference>
<name>A0ABP9V650_9BACT</name>
<feature type="chain" id="PRO_5045943552" evidence="1">
    <location>
        <begin position="23"/>
        <end position="113"/>
    </location>
</feature>
<gene>
    <name evidence="2" type="ORF">Rhal01_03726</name>
</gene>
<evidence type="ECO:0000313" key="2">
    <source>
        <dbReference type="EMBL" id="GAA5497530.1"/>
    </source>
</evidence>
<organism evidence="2 3">
    <name type="scientific">Rubritalea halochordaticola</name>
    <dbReference type="NCBI Taxonomy" id="714537"/>
    <lineage>
        <taxon>Bacteria</taxon>
        <taxon>Pseudomonadati</taxon>
        <taxon>Verrucomicrobiota</taxon>
        <taxon>Verrucomicrobiia</taxon>
        <taxon>Verrucomicrobiales</taxon>
        <taxon>Rubritaleaceae</taxon>
        <taxon>Rubritalea</taxon>
    </lineage>
</organism>